<reference evidence="1" key="1">
    <citation type="journal article" date="2014" name="Front. Microbiol.">
        <title>High frequency of phylogenetically diverse reductive dehalogenase-homologous genes in deep subseafloor sedimentary metagenomes.</title>
        <authorList>
            <person name="Kawai M."/>
            <person name="Futagami T."/>
            <person name="Toyoda A."/>
            <person name="Takaki Y."/>
            <person name="Nishi S."/>
            <person name="Hori S."/>
            <person name="Arai W."/>
            <person name="Tsubouchi T."/>
            <person name="Morono Y."/>
            <person name="Uchiyama I."/>
            <person name="Ito T."/>
            <person name="Fujiyama A."/>
            <person name="Inagaki F."/>
            <person name="Takami H."/>
        </authorList>
    </citation>
    <scope>NUCLEOTIDE SEQUENCE</scope>
    <source>
        <strain evidence="1">Expedition CK06-06</strain>
    </source>
</reference>
<proteinExistence type="predicted"/>
<accession>X1GY05</accession>
<protein>
    <submittedName>
        <fullName evidence="1">Uncharacterized protein</fullName>
    </submittedName>
</protein>
<sequence length="41" mass="4732">EVQSFPLDERNLIISKKGEGKELLVSLEKILQRLKDVLHSE</sequence>
<dbReference type="EMBL" id="BARU01032821">
    <property type="protein sequence ID" value="GAH62032.1"/>
    <property type="molecule type" value="Genomic_DNA"/>
</dbReference>
<comment type="caution">
    <text evidence="1">The sequence shown here is derived from an EMBL/GenBank/DDBJ whole genome shotgun (WGS) entry which is preliminary data.</text>
</comment>
<feature type="non-terminal residue" evidence="1">
    <location>
        <position position="1"/>
    </location>
</feature>
<name>X1GY05_9ZZZZ</name>
<gene>
    <name evidence="1" type="ORF">S03H2_51708</name>
</gene>
<dbReference type="AlphaFoldDB" id="X1GY05"/>
<evidence type="ECO:0000313" key="1">
    <source>
        <dbReference type="EMBL" id="GAH62032.1"/>
    </source>
</evidence>
<organism evidence="1">
    <name type="scientific">marine sediment metagenome</name>
    <dbReference type="NCBI Taxonomy" id="412755"/>
    <lineage>
        <taxon>unclassified sequences</taxon>
        <taxon>metagenomes</taxon>
        <taxon>ecological metagenomes</taxon>
    </lineage>
</organism>